<name>A0A7G9WA94_ALKCA</name>
<reference evidence="1 2" key="1">
    <citation type="submission" date="2020-07" db="EMBL/GenBank/DDBJ databases">
        <title>Alkalicella. sp. LB2 genome.</title>
        <authorList>
            <person name="Postec A."/>
            <person name="Quemeneur M."/>
        </authorList>
    </citation>
    <scope>NUCLEOTIDE SEQUENCE [LARGE SCALE GENOMIC DNA]</scope>
    <source>
        <strain evidence="1 2">LB2</strain>
    </source>
</reference>
<dbReference type="KEGG" id="acae:HYG86_12900"/>
<organism evidence="1 2">
    <name type="scientific">Alkalicella caledoniensis</name>
    <dbReference type="NCBI Taxonomy" id="2731377"/>
    <lineage>
        <taxon>Bacteria</taxon>
        <taxon>Bacillati</taxon>
        <taxon>Bacillota</taxon>
        <taxon>Clostridia</taxon>
        <taxon>Eubacteriales</taxon>
        <taxon>Proteinivoracaceae</taxon>
        <taxon>Alkalicella</taxon>
    </lineage>
</organism>
<protein>
    <submittedName>
        <fullName evidence="1">Uncharacterized protein</fullName>
    </submittedName>
</protein>
<evidence type="ECO:0000313" key="2">
    <source>
        <dbReference type="Proteomes" id="UP000516160"/>
    </source>
</evidence>
<dbReference type="RefSeq" id="WP_213166004.1">
    <property type="nucleotide sequence ID" value="NZ_CP058559.1"/>
</dbReference>
<evidence type="ECO:0000313" key="1">
    <source>
        <dbReference type="EMBL" id="QNO15606.1"/>
    </source>
</evidence>
<gene>
    <name evidence="1" type="ORF">HYG86_12900</name>
</gene>
<proteinExistence type="predicted"/>
<keyword evidence="2" id="KW-1185">Reference proteome</keyword>
<dbReference type="Proteomes" id="UP000516160">
    <property type="component" value="Chromosome"/>
</dbReference>
<accession>A0A7G9WA94</accession>
<sequence>MKKKTLLGILIFAIVITLTIIDPLIYRDIINGIRIDRMIKSHSFQELHFSLFEEMSLKKANDLLLKHGDALLEQNHYKSLVYIEDYNIDGNLDLLLAEANYQIWERSSMISGPFEKLASLRYANKLAQGTVDRYFVPDLIFHLGLGEEIFSSRHYLSEEYETVYNDYIGHELALMIIELIERDVIYTSDAKYWWVPTDLNIQENKQEAIEYLLDFLHEDSPKIYDRTIHHILNSEKESSHDSVLRSYLKENNIYEQYIGKYMLRKKNPRTIMNLNPEIYDKLAQVYPQLDSIKDMDIITNTYQHIIKDGGPYLYIKGIKSTEEDSISGYYKINLTDGSSEFTPFGEKNIIWRQDGKYAINQEHNHDFDSADRMTVESIIEIYDENLELIDKLVFDEQFYMWARWVGAELILEGGGVRRAYKPETGELKKDKLEIDLENITGIAVSYYTHEGVASEQILLPIDLGRGSMVYTPSFRYFGEDGELIYETEQNVKVDSIAANEYMIIYRVYKEIGFYVYDFKEEKLNFIETTAEPLAIHEDGIYVLNFLDINLSVLSKMNMSGEIEKKYNYYNPFTEINTIGKEVETMTGRGSQRTLR</sequence>
<dbReference type="EMBL" id="CP058559">
    <property type="protein sequence ID" value="QNO15606.1"/>
    <property type="molecule type" value="Genomic_DNA"/>
</dbReference>
<dbReference type="AlphaFoldDB" id="A0A7G9WA94"/>